<accession>A0A4U9QWJ1</accession>
<dbReference type="GO" id="GO:0008236">
    <property type="term" value="F:serine-type peptidase activity"/>
    <property type="evidence" value="ECO:0007669"/>
    <property type="project" value="UniProtKB-KW"/>
</dbReference>
<dbReference type="PANTHER" id="PTHR30237:SF2">
    <property type="entry name" value="MUREIN TETRAPEPTIDE CARBOXYPEPTIDASE"/>
    <property type="match status" value="1"/>
</dbReference>
<evidence type="ECO:0000313" key="9">
    <source>
        <dbReference type="EMBL" id="VTQ82458.1"/>
    </source>
</evidence>
<comment type="similarity">
    <text evidence="1">Belongs to the peptidase S66 family.</text>
</comment>
<dbReference type="InterPro" id="IPR027461">
    <property type="entry name" value="Carboxypeptidase_A_C_sf"/>
</dbReference>
<keyword evidence="3" id="KW-0645">Protease</keyword>
<feature type="active site" description="Nucleophile" evidence="6">
    <location>
        <position position="112"/>
    </location>
</feature>
<evidence type="ECO:0000259" key="7">
    <source>
        <dbReference type="Pfam" id="PF02016"/>
    </source>
</evidence>
<dbReference type="Proteomes" id="UP000308489">
    <property type="component" value="Chromosome 1"/>
</dbReference>
<gene>
    <name evidence="9" type="primary">ldcA</name>
    <name evidence="9" type="ORF">NCTC503_00190</name>
</gene>
<dbReference type="InterPro" id="IPR027478">
    <property type="entry name" value="LdcA_N"/>
</dbReference>
<dbReference type="InterPro" id="IPR040449">
    <property type="entry name" value="Peptidase_S66_N"/>
</dbReference>
<dbReference type="Pfam" id="PF02016">
    <property type="entry name" value="Peptidase_S66"/>
    <property type="match status" value="1"/>
</dbReference>
<dbReference type="PIRSF" id="PIRSF028757">
    <property type="entry name" value="LD-carboxypeptidase"/>
    <property type="match status" value="1"/>
</dbReference>
<proteinExistence type="inferred from homology"/>
<evidence type="ECO:0000256" key="4">
    <source>
        <dbReference type="ARBA" id="ARBA00022801"/>
    </source>
</evidence>
<name>A0A4U9QWJ1_HATHI</name>
<dbReference type="PANTHER" id="PTHR30237">
    <property type="entry name" value="MURAMOYLTETRAPEPTIDE CARBOXYPEPTIDASE"/>
    <property type="match status" value="1"/>
</dbReference>
<evidence type="ECO:0000256" key="1">
    <source>
        <dbReference type="ARBA" id="ARBA00010233"/>
    </source>
</evidence>
<keyword evidence="2 9" id="KW-0121">Carboxypeptidase</keyword>
<dbReference type="CDD" id="cd07025">
    <property type="entry name" value="Peptidase_S66"/>
    <property type="match status" value="1"/>
</dbReference>
<dbReference type="InterPro" id="IPR003507">
    <property type="entry name" value="S66_fam"/>
</dbReference>
<evidence type="ECO:0000256" key="3">
    <source>
        <dbReference type="ARBA" id="ARBA00022670"/>
    </source>
</evidence>
<dbReference type="RefSeq" id="WP_243117916.1">
    <property type="nucleotide sequence ID" value="NZ_CBCRUQ010000010.1"/>
</dbReference>
<dbReference type="AlphaFoldDB" id="A0A4U9QWJ1"/>
<feature type="active site" description="Charge relay system" evidence="6">
    <location>
        <position position="210"/>
    </location>
</feature>
<feature type="domain" description="LD-carboxypeptidase C-terminal" evidence="8">
    <location>
        <begin position="179"/>
        <end position="295"/>
    </location>
</feature>
<dbReference type="KEGG" id="hhw:NCTC503_00190"/>
<keyword evidence="4 9" id="KW-0378">Hydrolase</keyword>
<dbReference type="Gene3D" id="3.40.50.10740">
    <property type="entry name" value="Class I glutamine amidotransferase-like"/>
    <property type="match status" value="1"/>
</dbReference>
<evidence type="ECO:0000256" key="2">
    <source>
        <dbReference type="ARBA" id="ARBA00022645"/>
    </source>
</evidence>
<sequence length="311" mass="34973">MIKINKLNSLNIGDTIGVICPSSAEDYEKIKSGISLIKSLGFKVKEGKHIYKRKGYLAGDDKDRAEDLMDMFKDSTVKMILCIRGGYGAMRILPYIDFDIIRENKKIFMGFSDITVLLNTICQRCNFPTFHGPMLTSDLKEPYTYNSFIESITNTMKKPYILENPPHIKTISLVNGKAKGRLVGGNLCLICSTLGTPYEIDFKDNILFIEEIGEAPYKIDRMLTQLLLSGKLQKCRGIILGGFTNCELKDYSKSLKLEEVLKSNLCKLNIPILSNFSSGHYYPKLTLPIGIEVSLDSEKNLINVLSPPFKI</sequence>
<keyword evidence="10" id="KW-1185">Reference proteome</keyword>
<dbReference type="GO" id="GO:0006508">
    <property type="term" value="P:proteolysis"/>
    <property type="evidence" value="ECO:0007669"/>
    <property type="project" value="UniProtKB-KW"/>
</dbReference>
<feature type="active site" description="Charge relay system" evidence="6">
    <location>
        <position position="280"/>
    </location>
</feature>
<dbReference type="InterPro" id="IPR040921">
    <property type="entry name" value="Peptidase_S66C"/>
</dbReference>
<evidence type="ECO:0000256" key="5">
    <source>
        <dbReference type="ARBA" id="ARBA00022825"/>
    </source>
</evidence>
<feature type="domain" description="LD-carboxypeptidase N-terminal" evidence="7">
    <location>
        <begin position="16"/>
        <end position="132"/>
    </location>
</feature>
<protein>
    <submittedName>
        <fullName evidence="9">Putative MccF-like protein (Microcin C7 resistance)</fullName>
        <ecNumber evidence="9">3.4.17.13</ecNumber>
    </submittedName>
</protein>
<evidence type="ECO:0000256" key="6">
    <source>
        <dbReference type="PIRSR" id="PIRSR028757-1"/>
    </source>
</evidence>
<dbReference type="EC" id="3.4.17.13" evidence="9"/>
<dbReference type="SUPFAM" id="SSF52317">
    <property type="entry name" value="Class I glutamine amidotransferase-like"/>
    <property type="match status" value="1"/>
</dbReference>
<organism evidence="9 10">
    <name type="scientific">Hathewaya histolytica</name>
    <name type="common">Clostridium histolyticum</name>
    <dbReference type="NCBI Taxonomy" id="1498"/>
    <lineage>
        <taxon>Bacteria</taxon>
        <taxon>Bacillati</taxon>
        <taxon>Bacillota</taxon>
        <taxon>Clostridia</taxon>
        <taxon>Eubacteriales</taxon>
        <taxon>Clostridiaceae</taxon>
        <taxon>Hathewaya</taxon>
    </lineage>
</organism>
<dbReference type="Gene3D" id="3.50.30.60">
    <property type="entry name" value="LD-carboxypeptidase A C-terminal domain-like"/>
    <property type="match status" value="1"/>
</dbReference>
<dbReference type="GO" id="GO:0106415">
    <property type="term" value="F:muramoyltetrapeptide carboxypeptidase activity"/>
    <property type="evidence" value="ECO:0007669"/>
    <property type="project" value="UniProtKB-EC"/>
</dbReference>
<dbReference type="Pfam" id="PF17676">
    <property type="entry name" value="Peptidase_S66C"/>
    <property type="match status" value="1"/>
</dbReference>
<dbReference type="EMBL" id="LR590481">
    <property type="protein sequence ID" value="VTQ82458.1"/>
    <property type="molecule type" value="Genomic_DNA"/>
</dbReference>
<keyword evidence="5" id="KW-0720">Serine protease</keyword>
<evidence type="ECO:0000313" key="10">
    <source>
        <dbReference type="Proteomes" id="UP000308489"/>
    </source>
</evidence>
<reference evidence="9 10" key="1">
    <citation type="submission" date="2019-05" db="EMBL/GenBank/DDBJ databases">
        <authorList>
            <consortium name="Pathogen Informatics"/>
        </authorList>
    </citation>
    <scope>NUCLEOTIDE SEQUENCE [LARGE SCALE GENOMIC DNA]</scope>
    <source>
        <strain evidence="9 10">NCTC503</strain>
    </source>
</reference>
<evidence type="ECO:0000259" key="8">
    <source>
        <dbReference type="Pfam" id="PF17676"/>
    </source>
</evidence>
<dbReference type="InterPro" id="IPR029062">
    <property type="entry name" value="Class_I_gatase-like"/>
</dbReference>
<dbReference type="SUPFAM" id="SSF141986">
    <property type="entry name" value="LD-carboxypeptidase A C-terminal domain-like"/>
    <property type="match status" value="1"/>
</dbReference>